<dbReference type="AlphaFoldDB" id="A0A087BSS0"/>
<feature type="region of interest" description="Disordered" evidence="5">
    <location>
        <begin position="851"/>
        <end position="874"/>
    </location>
</feature>
<evidence type="ECO:0000313" key="8">
    <source>
        <dbReference type="Proteomes" id="UP000029014"/>
    </source>
</evidence>
<evidence type="ECO:0000256" key="2">
    <source>
        <dbReference type="ARBA" id="ARBA00022692"/>
    </source>
</evidence>
<evidence type="ECO:0000256" key="1">
    <source>
        <dbReference type="ARBA" id="ARBA00004141"/>
    </source>
</evidence>
<feature type="transmembrane region" description="Helical" evidence="6">
    <location>
        <begin position="678"/>
        <end position="695"/>
    </location>
</feature>
<feature type="compositionally biased region" description="Low complexity" evidence="5">
    <location>
        <begin position="855"/>
        <end position="874"/>
    </location>
</feature>
<gene>
    <name evidence="7" type="ORF">BMIN_1337</name>
</gene>
<dbReference type="eggNOG" id="COG1511">
    <property type="taxonomic scope" value="Bacteria"/>
</dbReference>
<evidence type="ECO:0000313" key="7">
    <source>
        <dbReference type="EMBL" id="KFI74070.1"/>
    </source>
</evidence>
<evidence type="ECO:0000256" key="4">
    <source>
        <dbReference type="ARBA" id="ARBA00023136"/>
    </source>
</evidence>
<reference evidence="7 8" key="1">
    <citation type="submission" date="2014-03" db="EMBL/GenBank/DDBJ databases">
        <title>Genomics of Bifidobacteria.</title>
        <authorList>
            <person name="Ventura M."/>
            <person name="Milani C."/>
            <person name="Lugli G.A."/>
        </authorList>
    </citation>
    <scope>NUCLEOTIDE SEQUENCE [LARGE SCALE GENOMIC DNA]</scope>
    <source>
        <strain evidence="7 8">LMG 11592</strain>
    </source>
</reference>
<feature type="transmembrane region" description="Helical" evidence="6">
    <location>
        <begin position="591"/>
        <end position="611"/>
    </location>
</feature>
<keyword evidence="2 6" id="KW-0812">Transmembrane</keyword>
<proteinExistence type="predicted"/>
<keyword evidence="4 6" id="KW-0472">Membrane</keyword>
<dbReference type="InterPro" id="IPR017501">
    <property type="entry name" value="Phage_infect_YhgE_C"/>
</dbReference>
<evidence type="ECO:0000256" key="5">
    <source>
        <dbReference type="SAM" id="MobiDB-lite"/>
    </source>
</evidence>
<feature type="transmembrane region" description="Helical" evidence="6">
    <location>
        <begin position="617"/>
        <end position="637"/>
    </location>
</feature>
<accession>A0A087BSS0</accession>
<sequence>MTTVLRILKRDILRIVRVPTVWIVILGLIFLSPLYAWFNIIGFWNPYGNTGAIRVAVSNEDKGATEKGLGTINLGHELVSTLKSNDDLGWTFMDSSTALDEVRSGSSYAAIVIPSSFSADIIGVIKGTSPQPKLQYYVNEKINGIAAKVTDTGATTVEREVNSAFVAAVSRVVASTINKGAESLSANTSSTSSAVVKDITTVRRNIAILESVVDDLDATLSSVPKQTARARQSIATTQNAGIQMAASLKSTSALISSTQSSLNTQTSAASSSLDSASSLLSQAASGTNLTISALAAQLTQANGTVGTAIDKAQQVNSDTQDIIDALEALDITGIDSIVRTLDQRNESLGTIITSMGTLNTSLDSTISSTASSSSAVADATQSSLTTADKARYSLNSSALPQLNTGLTSLSQAASTLSGQLTGQDALLAQTTTILNQADAIAKTTRASLASTKSGLKRVDSKLDSLSTDLTALGNSTALTDLLGSNGKLDVSRITAFMLSPTVLSTTTVYPVDSYGSGMSPLFTNISLWVGAFVLMVIVKLETDDEDLDEIPTPSQRYWGRWLFLAILATFQALATTIGDLVIGVQTASPGMFILTGVITSLVYLSITYALSTTFMHVGKGLCVALIMIQIPGASGIYPIEMMPRFFRILYPFFPFTYSISALRETIGGFYGLHWLTDILKLLVFAILSFVLGLVIRPHLASVNKLFAREIKDGDMILWEPVQLPGGEYRLSQAIHALSDRDDYRKAIEARASAFAVRYPRLKRGALITGILVPAILVIVFSLTTGTKLLSLAVWVVWILLIIGFLMAIELMRDSIERQIRLGSLSDDAIRGAITQSHSAWAWAWARHPDNRRPASHPAHAAGSPAADAADTTTVAATDAADDAADTITIPAVSADGQSPTMDGPAISQEGGAR</sequence>
<feature type="transmembrane region" description="Helical" evidence="6">
    <location>
        <begin position="788"/>
        <end position="808"/>
    </location>
</feature>
<protein>
    <submittedName>
        <fullName evidence="7">Putative phage infection protein</fullName>
    </submittedName>
</protein>
<dbReference type="EMBL" id="JGZD01000004">
    <property type="protein sequence ID" value="KFI74070.1"/>
    <property type="molecule type" value="Genomic_DNA"/>
</dbReference>
<feature type="transmembrane region" description="Helical" evidence="6">
    <location>
        <begin position="558"/>
        <end position="584"/>
    </location>
</feature>
<organism evidence="7 8">
    <name type="scientific">Bifidobacterium minimum</name>
    <dbReference type="NCBI Taxonomy" id="1693"/>
    <lineage>
        <taxon>Bacteria</taxon>
        <taxon>Bacillati</taxon>
        <taxon>Actinomycetota</taxon>
        <taxon>Actinomycetes</taxon>
        <taxon>Bifidobacteriales</taxon>
        <taxon>Bifidobacteriaceae</taxon>
        <taxon>Bifidobacterium</taxon>
    </lineage>
</organism>
<keyword evidence="3 6" id="KW-1133">Transmembrane helix</keyword>
<evidence type="ECO:0000256" key="3">
    <source>
        <dbReference type="ARBA" id="ARBA00022989"/>
    </source>
</evidence>
<dbReference type="Gene3D" id="3.40.1710.10">
    <property type="entry name" value="abc type-2 transporter like domain"/>
    <property type="match status" value="1"/>
</dbReference>
<feature type="transmembrane region" description="Helical" evidence="6">
    <location>
        <begin position="21"/>
        <end position="44"/>
    </location>
</feature>
<dbReference type="NCBIfam" id="TIGR03062">
    <property type="entry name" value="pip_yhgE_Cterm"/>
    <property type="match status" value="1"/>
</dbReference>
<keyword evidence="8" id="KW-1185">Reference proteome</keyword>
<dbReference type="STRING" id="1693.BMIN_1337"/>
<evidence type="ECO:0000256" key="6">
    <source>
        <dbReference type="SAM" id="Phobius"/>
    </source>
</evidence>
<feature type="region of interest" description="Disordered" evidence="5">
    <location>
        <begin position="890"/>
        <end position="913"/>
    </location>
</feature>
<dbReference type="InterPro" id="IPR051328">
    <property type="entry name" value="T7SS_ABC-Transporter"/>
</dbReference>
<dbReference type="PANTHER" id="PTHR43077:SF10">
    <property type="entry name" value="TRANSPORT PERMEASE PROTEIN"/>
    <property type="match status" value="1"/>
</dbReference>
<comment type="caution">
    <text evidence="7">The sequence shown here is derived from an EMBL/GenBank/DDBJ whole genome shotgun (WGS) entry which is preliminary data.</text>
</comment>
<feature type="transmembrane region" description="Helical" evidence="6">
    <location>
        <begin position="521"/>
        <end position="538"/>
    </location>
</feature>
<dbReference type="NCBIfam" id="TIGR03061">
    <property type="entry name" value="pip_yhgE_Nterm"/>
    <property type="match status" value="1"/>
</dbReference>
<comment type="subcellular location">
    <subcellularLocation>
        <location evidence="1">Membrane</location>
        <topology evidence="1">Multi-pass membrane protein</topology>
    </subcellularLocation>
</comment>
<feature type="transmembrane region" description="Helical" evidence="6">
    <location>
        <begin position="764"/>
        <end position="782"/>
    </location>
</feature>
<dbReference type="InterPro" id="IPR017500">
    <property type="entry name" value="Phage_infect_YhgE_N"/>
</dbReference>
<dbReference type="Proteomes" id="UP000029014">
    <property type="component" value="Unassembled WGS sequence"/>
</dbReference>
<dbReference type="PANTHER" id="PTHR43077">
    <property type="entry name" value="TRANSPORT PERMEASE YVFS-RELATED"/>
    <property type="match status" value="1"/>
</dbReference>
<dbReference type="GO" id="GO:0016020">
    <property type="term" value="C:membrane"/>
    <property type="evidence" value="ECO:0007669"/>
    <property type="project" value="UniProtKB-SubCell"/>
</dbReference>
<dbReference type="RefSeq" id="WP_022861449.1">
    <property type="nucleotide sequence ID" value="NZ_JGZD01000004.1"/>
</dbReference>
<name>A0A087BSS0_9BIFI</name>